<dbReference type="Gene3D" id="3.30.2320.80">
    <property type="match status" value="1"/>
</dbReference>
<comment type="caution">
    <text evidence="5">The sequence shown here is derived from an EMBL/GenBank/DDBJ whole genome shotgun (WGS) entry which is preliminary data.</text>
</comment>
<dbReference type="HAMAP" id="MF_00213">
    <property type="entry name" value="HypA_HybF"/>
    <property type="match status" value="1"/>
</dbReference>
<evidence type="ECO:0000313" key="5">
    <source>
        <dbReference type="EMBL" id="MCS3917641.1"/>
    </source>
</evidence>
<organism evidence="5 6">
    <name type="scientific">Candidatus Fervidibacter sacchari</name>
    <dbReference type="NCBI Taxonomy" id="1448929"/>
    <lineage>
        <taxon>Bacteria</taxon>
        <taxon>Candidatus Fervidibacterota</taxon>
        <taxon>Candidatus Fervidibacter</taxon>
    </lineage>
</organism>
<evidence type="ECO:0000256" key="4">
    <source>
        <dbReference type="HAMAP-Rule" id="MF_00213"/>
    </source>
</evidence>
<evidence type="ECO:0000313" key="6">
    <source>
        <dbReference type="Proteomes" id="UP001204798"/>
    </source>
</evidence>
<dbReference type="PANTHER" id="PTHR34535">
    <property type="entry name" value="HYDROGENASE MATURATION FACTOR HYPA"/>
    <property type="match status" value="1"/>
</dbReference>
<dbReference type="InterPro" id="IPR000688">
    <property type="entry name" value="HypA/HybF"/>
</dbReference>
<comment type="similarity">
    <text evidence="4">Belongs to the HypA/HybF family.</text>
</comment>
<evidence type="ECO:0000256" key="3">
    <source>
        <dbReference type="ARBA" id="ARBA00022833"/>
    </source>
</evidence>
<evidence type="ECO:0000256" key="1">
    <source>
        <dbReference type="ARBA" id="ARBA00022596"/>
    </source>
</evidence>
<feature type="binding site" evidence="4">
    <location>
        <position position="89"/>
    </location>
    <ligand>
        <name>Zn(2+)</name>
        <dbReference type="ChEBI" id="CHEBI:29105"/>
    </ligand>
</feature>
<keyword evidence="1 4" id="KW-0533">Nickel</keyword>
<reference evidence="5 6" key="1">
    <citation type="submission" date="2022-08" db="EMBL/GenBank/DDBJ databases">
        <title>Bacterial and archaeal communities from various locations to study Microbial Dark Matter (Phase II).</title>
        <authorList>
            <person name="Stepanauskas R."/>
        </authorList>
    </citation>
    <scope>NUCLEOTIDE SEQUENCE [LARGE SCALE GENOMIC DNA]</scope>
    <source>
        <strain evidence="5 6">PD1</strain>
    </source>
</reference>
<dbReference type="PANTHER" id="PTHR34535:SF3">
    <property type="entry name" value="HYDROGENASE MATURATION FACTOR HYPA"/>
    <property type="match status" value="1"/>
</dbReference>
<protein>
    <recommendedName>
        <fullName evidence="4">Hydrogenase maturation factor HypA</fullName>
    </recommendedName>
</protein>
<feature type="binding site" evidence="4">
    <location>
        <position position="73"/>
    </location>
    <ligand>
        <name>Zn(2+)</name>
        <dbReference type="ChEBI" id="CHEBI:29105"/>
    </ligand>
</feature>
<sequence>MHESQLARRLVATLEEAVRSQGAKGVKSVKVRLGGIHWIDPDAFRELFGLFSQGTSCEAAELIVEEAPPKAKCSQCGTTFTPHDHHPTCPQCGSKEIEIVAEPDLQILEMSLVMPS</sequence>
<dbReference type="Pfam" id="PF01155">
    <property type="entry name" value="HypA"/>
    <property type="match status" value="1"/>
</dbReference>
<evidence type="ECO:0000256" key="2">
    <source>
        <dbReference type="ARBA" id="ARBA00022723"/>
    </source>
</evidence>
<feature type="binding site" evidence="4">
    <location>
        <position position="92"/>
    </location>
    <ligand>
        <name>Zn(2+)</name>
        <dbReference type="ChEBI" id="CHEBI:29105"/>
    </ligand>
</feature>
<feature type="binding site" evidence="4">
    <location>
        <position position="76"/>
    </location>
    <ligand>
        <name>Zn(2+)</name>
        <dbReference type="ChEBI" id="CHEBI:29105"/>
    </ligand>
</feature>
<keyword evidence="3 4" id="KW-0862">Zinc</keyword>
<comment type="function">
    <text evidence="4">Involved in the maturation of [NiFe] hydrogenases. Required for nickel insertion into the metal center of the hydrogenase.</text>
</comment>
<dbReference type="EMBL" id="JANUCP010000001">
    <property type="protein sequence ID" value="MCS3917641.1"/>
    <property type="molecule type" value="Genomic_DNA"/>
</dbReference>
<gene>
    <name evidence="4" type="primary">hypA</name>
    <name evidence="5" type="ORF">M2350_000038</name>
</gene>
<dbReference type="PIRSF" id="PIRSF004761">
    <property type="entry name" value="Hydrgn_mat_HypA"/>
    <property type="match status" value="1"/>
</dbReference>
<feature type="binding site" evidence="4">
    <location>
        <position position="2"/>
    </location>
    <ligand>
        <name>Ni(2+)</name>
        <dbReference type="ChEBI" id="CHEBI:49786"/>
    </ligand>
</feature>
<keyword evidence="6" id="KW-1185">Reference proteome</keyword>
<name>A0ABT2EI71_9BACT</name>
<proteinExistence type="inferred from homology"/>
<dbReference type="RefSeq" id="WP_259091885.1">
    <property type="nucleotide sequence ID" value="NZ_CP130454.1"/>
</dbReference>
<accession>A0ABT2EI71</accession>
<keyword evidence="2 4" id="KW-0479">Metal-binding</keyword>
<dbReference type="Proteomes" id="UP001204798">
    <property type="component" value="Unassembled WGS sequence"/>
</dbReference>